<dbReference type="InterPro" id="IPR039529">
    <property type="entry name" value="PGAP1/BST1"/>
</dbReference>
<keyword evidence="5 12" id="KW-0813">Transport</keyword>
<evidence type="ECO:0000256" key="3">
    <source>
        <dbReference type="ARBA" id="ARBA00006931"/>
    </source>
</evidence>
<keyword evidence="10 12" id="KW-1133">Transmembrane helix</keyword>
<proteinExistence type="inferred from homology"/>
<evidence type="ECO:0000256" key="4">
    <source>
        <dbReference type="ARBA" id="ARBA00015856"/>
    </source>
</evidence>
<keyword evidence="6 12" id="KW-0812">Transmembrane</keyword>
<feature type="transmembrane region" description="Helical" evidence="12">
    <location>
        <begin position="1001"/>
        <end position="1021"/>
    </location>
</feature>
<comment type="similarity">
    <text evidence="3 12">Belongs to the GPI inositol-deacylase family.</text>
</comment>
<feature type="domain" description="GPI inositol-deacylase transmembrane" evidence="15">
    <location>
        <begin position="722"/>
        <end position="1043"/>
    </location>
</feature>
<evidence type="ECO:0000256" key="12">
    <source>
        <dbReference type="RuleBase" id="RU365011"/>
    </source>
</evidence>
<keyword evidence="7 12" id="KW-0378">Hydrolase</keyword>
<evidence type="ECO:0000256" key="10">
    <source>
        <dbReference type="ARBA" id="ARBA00022989"/>
    </source>
</evidence>
<dbReference type="Proteomes" id="UP000267821">
    <property type="component" value="Unassembled WGS sequence"/>
</dbReference>
<dbReference type="Gene3D" id="3.40.50.1820">
    <property type="entry name" value="alpha/beta hydrolase"/>
    <property type="match status" value="1"/>
</dbReference>
<evidence type="ECO:0000256" key="6">
    <source>
        <dbReference type="ARBA" id="ARBA00022692"/>
    </source>
</evidence>
<dbReference type="EMBL" id="ML121528">
    <property type="protein sequence ID" value="RPB28941.1"/>
    <property type="molecule type" value="Genomic_DNA"/>
</dbReference>
<protein>
    <recommendedName>
        <fullName evidence="4 12">GPI inositol-deacylase</fullName>
        <ecNumber evidence="12">3.1.-.-</ecNumber>
    </recommendedName>
</protein>
<evidence type="ECO:0000313" key="17">
    <source>
        <dbReference type="Proteomes" id="UP000267821"/>
    </source>
</evidence>
<dbReference type="PANTHER" id="PTHR15495:SF7">
    <property type="entry name" value="GPI INOSITOL-DEACYLASE"/>
    <property type="match status" value="1"/>
</dbReference>
<comment type="subcellular location">
    <subcellularLocation>
        <location evidence="2">Endoplasmic reticulum membrane</location>
        <topology evidence="2">Multi-pass membrane protein</topology>
    </subcellularLocation>
</comment>
<evidence type="ECO:0000256" key="8">
    <source>
        <dbReference type="ARBA" id="ARBA00022824"/>
    </source>
</evidence>
<dbReference type="InParanoid" id="A0A3N4M963"/>
<organism evidence="16 17">
    <name type="scientific">Terfezia boudieri ATCC MYA-4762</name>
    <dbReference type="NCBI Taxonomy" id="1051890"/>
    <lineage>
        <taxon>Eukaryota</taxon>
        <taxon>Fungi</taxon>
        <taxon>Dikarya</taxon>
        <taxon>Ascomycota</taxon>
        <taxon>Pezizomycotina</taxon>
        <taxon>Pezizomycetes</taxon>
        <taxon>Pezizales</taxon>
        <taxon>Pezizaceae</taxon>
        <taxon>Terfezia</taxon>
    </lineage>
</organism>
<feature type="region of interest" description="Disordered" evidence="13">
    <location>
        <begin position="1"/>
        <end position="54"/>
    </location>
</feature>
<evidence type="ECO:0000256" key="5">
    <source>
        <dbReference type="ARBA" id="ARBA00022448"/>
    </source>
</evidence>
<dbReference type="AlphaFoldDB" id="A0A3N4M963"/>
<feature type="transmembrane region" description="Helical" evidence="12">
    <location>
        <begin position="815"/>
        <end position="845"/>
    </location>
</feature>
<evidence type="ECO:0000259" key="15">
    <source>
        <dbReference type="Pfam" id="PF25140"/>
    </source>
</evidence>
<dbReference type="OrthoDB" id="348976at2759"/>
<dbReference type="STRING" id="1051890.A0A3N4M963"/>
<evidence type="ECO:0000259" key="14">
    <source>
        <dbReference type="Pfam" id="PF07819"/>
    </source>
</evidence>
<dbReference type="FunCoup" id="A0A3N4M963">
    <property type="interactions" value="47"/>
</dbReference>
<dbReference type="Pfam" id="PF07819">
    <property type="entry name" value="PGAP1"/>
    <property type="match status" value="1"/>
</dbReference>
<evidence type="ECO:0000256" key="1">
    <source>
        <dbReference type="ARBA" id="ARBA00003496"/>
    </source>
</evidence>
<evidence type="ECO:0000313" key="16">
    <source>
        <dbReference type="EMBL" id="RPB28941.1"/>
    </source>
</evidence>
<feature type="transmembrane region" description="Helical" evidence="12">
    <location>
        <begin position="935"/>
        <end position="959"/>
    </location>
</feature>
<dbReference type="SUPFAM" id="SSF53474">
    <property type="entry name" value="alpha/beta-Hydrolases"/>
    <property type="match status" value="1"/>
</dbReference>
<dbReference type="GO" id="GO:0015031">
    <property type="term" value="P:protein transport"/>
    <property type="evidence" value="ECO:0007669"/>
    <property type="project" value="UniProtKB-KW"/>
</dbReference>
<evidence type="ECO:0000256" key="2">
    <source>
        <dbReference type="ARBA" id="ARBA00004477"/>
    </source>
</evidence>
<dbReference type="Pfam" id="PF25141">
    <property type="entry name" value="PGAP1_2nd"/>
    <property type="match status" value="1"/>
</dbReference>
<keyword evidence="9 12" id="KW-0653">Protein transport</keyword>
<dbReference type="GO" id="GO:0006505">
    <property type="term" value="P:GPI anchor metabolic process"/>
    <property type="evidence" value="ECO:0007669"/>
    <property type="project" value="TreeGrafter"/>
</dbReference>
<sequence>MRSRRPSSSTDDGDPEPASPLDGGDYNYSTSAAISSTTKPDVTTPISKEKMEEPRGYRRVKARSFWACSISTLCVTILSALTMVAIVHSFQSRQCDVKGCIKTYMSPAYAPLVNFDTEHTRFASKYKPRGVPVLFIPGNAGSYKQVRSMAKEGARQWAELVQVNPGIEESGRHKLDFFTVDFNEDITAFHGQTLLDQAEYLNDAVAYILSLYHDARKSTLDSDLPDPSSVIIVGHSMGGIVARTMLTMPNYQLNSVNTIITLSTPHARAPVSFDEQIVSTYTHINDYWRKSYSAEWAPYNPLFYTTLISIAGGSLDTVVPSDYANVASILPETNGFTVFTSSIPDVWVSIDHLAILWCNQLMKVLIGSLLDIVDVKRPGQTKSRPDRMRVFKKWYLTGMEDNAIKTLPQETPSTLLTLEDISQSMIPQGERLVIRELGQSPKPRAYLMPIPATTGTAGARFTLLTNRNLEHVQDDHLKVLLCSMFSSTPSQTAQSFPMNMDLSGDGSGSTKLACKLAGSDVIHLPASTKDSQYPFDQSSPFSYLQYDFGDIYEHQFVAVVDSAATPTTGWAVGEFVYRNAQKMQANTSLTGLLVDGLHVTLASNRHLVQELTIPAIHSSLLTWKLSFQPQSCRNLEPLFQPILRQYISEPYESKYFVNVKNADIHFHGSAPFMPQALKPGPHRGLSLQFWSDPTCNAPVDVTLKFDPWGSLGKLVMRYRTIFAAFPLLMVASVSRKQFREYNSRGRFISFNEGLDIMIAQTLPVTLVVFSTLAAYFAIVNAVPSSPMSQNRRHNRETTKAEYARNDLLIGLQDPFFWFLAPLFALVSLGVVVVVNYLVMVILRILMGYYTILDYVSLLNRDKKRSIAAAFVASSPKRRVMTTLVLLSFVAFVVPYQFAYLVACIVQLATTVRALKCAHDNSAGDRHSAQWNFYHYTHSIMILMLWILPINLPVLVVWIHNLAVHWLTPFSSHHNLISIVPFILLVETLTSGKMIPRVTTRLWLVTDILLAFLAFYAGIWGVTYAYRLHHLVNVVVAWLITVHFSKARLTTSGLLELFNDDEEAGGSKQRPE</sequence>
<keyword evidence="11 12" id="KW-0472">Membrane</keyword>
<dbReference type="InterPro" id="IPR029058">
    <property type="entry name" value="AB_hydrolase_fold"/>
</dbReference>
<comment type="function">
    <text evidence="1 12">Involved in inositol deacylation of GPI-anchored proteins which plays important roles in the quality control and ER-associated degradation of GPI-anchored proteins.</text>
</comment>
<dbReference type="GO" id="GO:0005789">
    <property type="term" value="C:endoplasmic reticulum membrane"/>
    <property type="evidence" value="ECO:0007669"/>
    <property type="project" value="UniProtKB-SubCell"/>
</dbReference>
<evidence type="ECO:0000256" key="11">
    <source>
        <dbReference type="ARBA" id="ARBA00023136"/>
    </source>
</evidence>
<gene>
    <name evidence="16" type="ORF">L211DRAFT_249350</name>
</gene>
<dbReference type="GO" id="GO:0050185">
    <property type="term" value="F:phosphatidylinositol deacylase activity"/>
    <property type="evidence" value="ECO:0007669"/>
    <property type="project" value="TreeGrafter"/>
</dbReference>
<reference evidence="16 17" key="1">
    <citation type="journal article" date="2018" name="Nat. Ecol. Evol.">
        <title>Pezizomycetes genomes reveal the molecular basis of ectomycorrhizal truffle lifestyle.</title>
        <authorList>
            <person name="Murat C."/>
            <person name="Payen T."/>
            <person name="Noel B."/>
            <person name="Kuo A."/>
            <person name="Morin E."/>
            <person name="Chen J."/>
            <person name="Kohler A."/>
            <person name="Krizsan K."/>
            <person name="Balestrini R."/>
            <person name="Da Silva C."/>
            <person name="Montanini B."/>
            <person name="Hainaut M."/>
            <person name="Levati E."/>
            <person name="Barry K.W."/>
            <person name="Belfiori B."/>
            <person name="Cichocki N."/>
            <person name="Clum A."/>
            <person name="Dockter R.B."/>
            <person name="Fauchery L."/>
            <person name="Guy J."/>
            <person name="Iotti M."/>
            <person name="Le Tacon F."/>
            <person name="Lindquist E.A."/>
            <person name="Lipzen A."/>
            <person name="Malagnac F."/>
            <person name="Mello A."/>
            <person name="Molinier V."/>
            <person name="Miyauchi S."/>
            <person name="Poulain J."/>
            <person name="Riccioni C."/>
            <person name="Rubini A."/>
            <person name="Sitrit Y."/>
            <person name="Splivallo R."/>
            <person name="Traeger S."/>
            <person name="Wang M."/>
            <person name="Zifcakova L."/>
            <person name="Wipf D."/>
            <person name="Zambonelli A."/>
            <person name="Paolocci F."/>
            <person name="Nowrousian M."/>
            <person name="Ottonello S."/>
            <person name="Baldrian P."/>
            <person name="Spatafora J.W."/>
            <person name="Henrissat B."/>
            <person name="Nagy L.G."/>
            <person name="Aury J.M."/>
            <person name="Wincker P."/>
            <person name="Grigoriev I.V."/>
            <person name="Bonfante P."/>
            <person name="Martin F.M."/>
        </authorList>
    </citation>
    <scope>NUCLEOTIDE SEQUENCE [LARGE SCALE GENOMIC DNA]</scope>
    <source>
        <strain evidence="16 17">ATCC MYA-4762</strain>
    </source>
</reference>
<feature type="compositionally biased region" description="Polar residues" evidence="13">
    <location>
        <begin position="27"/>
        <end position="46"/>
    </location>
</feature>
<feature type="transmembrane region" description="Helical" evidence="12">
    <location>
        <begin position="716"/>
        <end position="733"/>
    </location>
</feature>
<evidence type="ECO:0000256" key="13">
    <source>
        <dbReference type="SAM" id="MobiDB-lite"/>
    </source>
</evidence>
<feature type="compositionally biased region" description="Polar residues" evidence="13">
    <location>
        <begin position="1"/>
        <end position="10"/>
    </location>
</feature>
<feature type="domain" description="GPI inositol-deacylase PGAP1-like alpha/beta" evidence="14">
    <location>
        <begin position="128"/>
        <end position="370"/>
    </location>
</feature>
<name>A0A3N4M963_9PEZI</name>
<dbReference type="Pfam" id="PF25140">
    <property type="entry name" value="PGAP1_TMD"/>
    <property type="match status" value="1"/>
</dbReference>
<dbReference type="FunFam" id="3.40.50.1820:FF:000056">
    <property type="entry name" value="GPI inositol-deacylase"/>
    <property type="match status" value="1"/>
</dbReference>
<evidence type="ECO:0000256" key="9">
    <source>
        <dbReference type="ARBA" id="ARBA00022927"/>
    </source>
</evidence>
<keyword evidence="17" id="KW-1185">Reference proteome</keyword>
<accession>A0A3N4M963</accession>
<feature type="transmembrane region" description="Helical" evidence="12">
    <location>
        <begin position="754"/>
        <end position="778"/>
    </location>
</feature>
<dbReference type="GO" id="GO:0006888">
    <property type="term" value="P:endoplasmic reticulum to Golgi vesicle-mediated transport"/>
    <property type="evidence" value="ECO:0007669"/>
    <property type="project" value="TreeGrafter"/>
</dbReference>
<keyword evidence="8 12" id="KW-0256">Endoplasmic reticulum</keyword>
<feature type="transmembrane region" description="Helical" evidence="12">
    <location>
        <begin position="65"/>
        <end position="90"/>
    </location>
</feature>
<dbReference type="EC" id="3.1.-.-" evidence="12"/>
<dbReference type="PANTHER" id="PTHR15495">
    <property type="entry name" value="NEGATIVE REGULATOR OF VESICLE FORMATION-RELATED"/>
    <property type="match status" value="1"/>
</dbReference>
<dbReference type="InterPro" id="IPR012908">
    <property type="entry name" value="PGAP1-ab_dom-like"/>
</dbReference>
<evidence type="ECO:0000256" key="7">
    <source>
        <dbReference type="ARBA" id="ARBA00022801"/>
    </source>
</evidence>
<dbReference type="InterPro" id="IPR056824">
    <property type="entry name" value="PGAP1_TMD"/>
</dbReference>